<keyword evidence="2" id="KW-1185">Reference proteome</keyword>
<dbReference type="Proteomes" id="UP001626603">
    <property type="component" value="Chromosome"/>
</dbReference>
<accession>A0ABD8A694</accession>
<protein>
    <submittedName>
        <fullName evidence="1">Uncharacterized protein</fullName>
    </submittedName>
</protein>
<evidence type="ECO:0000313" key="1">
    <source>
        <dbReference type="EMBL" id="WOX55075.1"/>
    </source>
</evidence>
<dbReference type="EMBL" id="CP137641">
    <property type="protein sequence ID" value="WOX55075.1"/>
    <property type="molecule type" value="Genomic_DNA"/>
</dbReference>
<sequence>MTRQVSPADMDRLLLDPRCTPAHRAVIDLKIESGEWVIKAPDQAQN</sequence>
<dbReference type="AlphaFoldDB" id="A0ABD8A694"/>
<name>A0ABD8A694_9EURY</name>
<gene>
    <name evidence="1" type="ORF">R6Y95_06255</name>
</gene>
<organism evidence="1 2">
    <name type="scientific">Methanoculleus palmolei</name>
    <dbReference type="NCBI Taxonomy" id="72612"/>
    <lineage>
        <taxon>Archaea</taxon>
        <taxon>Methanobacteriati</taxon>
        <taxon>Methanobacteriota</taxon>
        <taxon>Stenosarchaea group</taxon>
        <taxon>Methanomicrobia</taxon>
        <taxon>Methanomicrobiales</taxon>
        <taxon>Methanomicrobiaceae</taxon>
        <taxon>Methanoculleus</taxon>
    </lineage>
</organism>
<reference evidence="1 2" key="1">
    <citation type="submission" date="2023-10" db="EMBL/GenBank/DDBJ databases">
        <title>The complete genome sequence of Methanoculleus palmolei DSM 4273.</title>
        <authorList>
            <person name="Lai S.-J."/>
            <person name="You Y.-T."/>
            <person name="Chen S.-C."/>
        </authorList>
    </citation>
    <scope>NUCLEOTIDE SEQUENCE [LARGE SCALE GENOMIC DNA]</scope>
    <source>
        <strain evidence="1 2">DSM 4273</strain>
    </source>
</reference>
<proteinExistence type="predicted"/>
<evidence type="ECO:0000313" key="2">
    <source>
        <dbReference type="Proteomes" id="UP001626603"/>
    </source>
</evidence>